<dbReference type="Pfam" id="PF11051">
    <property type="entry name" value="Mannosyl_trans3"/>
    <property type="match status" value="1"/>
</dbReference>
<accession>A0A9P6FAT7</accession>
<dbReference type="GO" id="GO:0000033">
    <property type="term" value="F:alpha-1,3-mannosyltransferase activity"/>
    <property type="evidence" value="ECO:0007669"/>
    <property type="project" value="TreeGrafter"/>
</dbReference>
<evidence type="ECO:0000256" key="9">
    <source>
        <dbReference type="ARBA" id="ARBA00023180"/>
    </source>
</evidence>
<dbReference type="EMBL" id="JAAAXW010000066">
    <property type="protein sequence ID" value="KAF9545782.1"/>
    <property type="molecule type" value="Genomic_DNA"/>
</dbReference>
<evidence type="ECO:0000256" key="7">
    <source>
        <dbReference type="ARBA" id="ARBA00022989"/>
    </source>
</evidence>
<feature type="region of interest" description="Disordered" evidence="10">
    <location>
        <begin position="379"/>
        <end position="407"/>
    </location>
</feature>
<dbReference type="GO" id="GO:0005794">
    <property type="term" value="C:Golgi apparatus"/>
    <property type="evidence" value="ECO:0007669"/>
    <property type="project" value="TreeGrafter"/>
</dbReference>
<evidence type="ECO:0000256" key="8">
    <source>
        <dbReference type="ARBA" id="ARBA00023136"/>
    </source>
</evidence>
<protein>
    <recommendedName>
        <fullName evidence="13">Glycosyltransferase family 71 protein</fullName>
    </recommendedName>
</protein>
<proteinExistence type="inferred from homology"/>
<evidence type="ECO:0000256" key="1">
    <source>
        <dbReference type="ARBA" id="ARBA00004606"/>
    </source>
</evidence>
<dbReference type="PANTHER" id="PTHR31392">
    <property type="entry name" value="ALPHA-1,3-MANNOSYLTRANSFERASE MNN1-RELATED"/>
    <property type="match status" value="1"/>
</dbReference>
<keyword evidence="6" id="KW-0735">Signal-anchor</keyword>
<dbReference type="SUPFAM" id="SSF53448">
    <property type="entry name" value="Nucleotide-diphospho-sugar transferases"/>
    <property type="match status" value="1"/>
</dbReference>
<comment type="similarity">
    <text evidence="2">Belongs to the MNN1/MNT family.</text>
</comment>
<comment type="caution">
    <text evidence="11">The sequence shown here is derived from an EMBL/GenBank/DDBJ whole genome shotgun (WGS) entry which is preliminary data.</text>
</comment>
<evidence type="ECO:0000256" key="6">
    <source>
        <dbReference type="ARBA" id="ARBA00022968"/>
    </source>
</evidence>
<organism evidence="11 12">
    <name type="scientific">Mortierella hygrophila</name>
    <dbReference type="NCBI Taxonomy" id="979708"/>
    <lineage>
        <taxon>Eukaryota</taxon>
        <taxon>Fungi</taxon>
        <taxon>Fungi incertae sedis</taxon>
        <taxon>Mucoromycota</taxon>
        <taxon>Mortierellomycotina</taxon>
        <taxon>Mortierellomycetes</taxon>
        <taxon>Mortierellales</taxon>
        <taxon>Mortierellaceae</taxon>
        <taxon>Mortierella</taxon>
    </lineage>
</organism>
<evidence type="ECO:0000256" key="10">
    <source>
        <dbReference type="SAM" id="MobiDB-lite"/>
    </source>
</evidence>
<evidence type="ECO:0000256" key="5">
    <source>
        <dbReference type="ARBA" id="ARBA00022692"/>
    </source>
</evidence>
<reference evidence="11" key="1">
    <citation type="journal article" date="2020" name="Fungal Divers.">
        <title>Resolving the Mortierellaceae phylogeny through synthesis of multi-gene phylogenetics and phylogenomics.</title>
        <authorList>
            <person name="Vandepol N."/>
            <person name="Liber J."/>
            <person name="Desiro A."/>
            <person name="Na H."/>
            <person name="Kennedy M."/>
            <person name="Barry K."/>
            <person name="Grigoriev I.V."/>
            <person name="Miller A.N."/>
            <person name="O'Donnell K."/>
            <person name="Stajich J.E."/>
            <person name="Bonito G."/>
        </authorList>
    </citation>
    <scope>NUCLEOTIDE SEQUENCE</scope>
    <source>
        <strain evidence="11">NRRL 2591</strain>
    </source>
</reference>
<keyword evidence="4" id="KW-0808">Transferase</keyword>
<feature type="compositionally biased region" description="Basic and acidic residues" evidence="10">
    <location>
        <begin position="382"/>
        <end position="391"/>
    </location>
</feature>
<sequence>MAGMLKQDYTKTQKIVAMSAVDFAWISRKEQVYKSLWNHVLPIYQSLDFFLRLEQRLFPWIQIRRKTSMSLHESFHGRGFVFCGGDKQFQMMVTSIQYFRLKLHSQLPIQVFHMGENDLSPKRQEHIRQMINDIEVLDITYHLDNGYLKLKGWAIKPFVILASKFEEAIFIDADAYFLRTPEMLFGDPGYLATGALFFYDRTILPGWRKGPDWIRANIPFMSNIPQTSRSFRGTTAHEQESDQQKEVVAGVALFEPYAFVRNYGGVIGELNSDTDQSICGAQMHLDYLGKPLWWNSGLVKNKNSDDMRDLSFGYWMSGGGNQTNRELFIRNDGMKDNLAYEPELDSAGELPPPEEPVDPVWDYMRGCMSGWEVEALPEDEAERANSRHGQDLQESGFAHCPTQECGP</sequence>
<keyword evidence="12" id="KW-1185">Reference proteome</keyword>
<dbReference type="InterPro" id="IPR022751">
    <property type="entry name" value="Alpha_mannosyltransferase"/>
</dbReference>
<name>A0A9P6FAT7_9FUNG</name>
<dbReference type="PANTHER" id="PTHR31392:SF1">
    <property type="entry name" value="ALPHA-1,3-MANNOSYLTRANSFERASE MNN1-RELATED"/>
    <property type="match status" value="1"/>
</dbReference>
<keyword evidence="8" id="KW-0472">Membrane</keyword>
<dbReference type="AlphaFoldDB" id="A0A9P6FAT7"/>
<evidence type="ECO:0000256" key="4">
    <source>
        <dbReference type="ARBA" id="ARBA00022679"/>
    </source>
</evidence>
<evidence type="ECO:0000256" key="3">
    <source>
        <dbReference type="ARBA" id="ARBA00022676"/>
    </source>
</evidence>
<dbReference type="GO" id="GO:0016020">
    <property type="term" value="C:membrane"/>
    <property type="evidence" value="ECO:0007669"/>
    <property type="project" value="UniProtKB-SubCell"/>
</dbReference>
<keyword evidence="5" id="KW-0812">Transmembrane</keyword>
<evidence type="ECO:0000313" key="12">
    <source>
        <dbReference type="Proteomes" id="UP000723463"/>
    </source>
</evidence>
<dbReference type="GO" id="GO:0006493">
    <property type="term" value="P:protein O-linked glycosylation"/>
    <property type="evidence" value="ECO:0007669"/>
    <property type="project" value="TreeGrafter"/>
</dbReference>
<comment type="subcellular location">
    <subcellularLocation>
        <location evidence="1">Membrane</location>
        <topology evidence="1">Single-pass type II membrane protein</topology>
    </subcellularLocation>
</comment>
<evidence type="ECO:0008006" key="13">
    <source>
        <dbReference type="Google" id="ProtNLM"/>
    </source>
</evidence>
<keyword evidence="3" id="KW-0328">Glycosyltransferase</keyword>
<evidence type="ECO:0000256" key="2">
    <source>
        <dbReference type="ARBA" id="ARBA00009105"/>
    </source>
</evidence>
<gene>
    <name evidence="11" type="ORF">EC957_010530</name>
</gene>
<keyword evidence="9" id="KW-0325">Glycoprotein</keyword>
<keyword evidence="7" id="KW-1133">Transmembrane helix</keyword>
<dbReference type="Proteomes" id="UP000723463">
    <property type="component" value="Unassembled WGS sequence"/>
</dbReference>
<dbReference type="InterPro" id="IPR029044">
    <property type="entry name" value="Nucleotide-diphossugar_trans"/>
</dbReference>
<evidence type="ECO:0000313" key="11">
    <source>
        <dbReference type="EMBL" id="KAF9545782.1"/>
    </source>
</evidence>